<reference evidence="2 3" key="2">
    <citation type="submission" date="2018-11" db="EMBL/GenBank/DDBJ databases">
        <authorList>
            <consortium name="Pathogen Informatics"/>
        </authorList>
    </citation>
    <scope>NUCLEOTIDE SEQUENCE [LARGE SCALE GENOMIC DNA]</scope>
    <source>
        <strain evidence="2">Dakar</strain>
        <strain evidence="3">Dakar, Senegal</strain>
    </source>
</reference>
<dbReference type="WBParaSite" id="SCUD_0001269001-mRNA-1">
    <property type="protein sequence ID" value="SCUD_0001269001-mRNA-1"/>
    <property type="gene ID" value="SCUD_0001269001"/>
</dbReference>
<organism evidence="4">
    <name type="scientific">Schistosoma curassoni</name>
    <dbReference type="NCBI Taxonomy" id="6186"/>
    <lineage>
        <taxon>Eukaryota</taxon>
        <taxon>Metazoa</taxon>
        <taxon>Spiralia</taxon>
        <taxon>Lophotrochozoa</taxon>
        <taxon>Platyhelminthes</taxon>
        <taxon>Trematoda</taxon>
        <taxon>Digenea</taxon>
        <taxon>Strigeidida</taxon>
        <taxon>Schistosomatoidea</taxon>
        <taxon>Schistosomatidae</taxon>
        <taxon>Schistosoma</taxon>
    </lineage>
</organism>
<proteinExistence type="predicted"/>
<keyword evidence="3" id="KW-1185">Reference proteome</keyword>
<feature type="region of interest" description="Disordered" evidence="1">
    <location>
        <begin position="300"/>
        <end position="322"/>
    </location>
</feature>
<dbReference type="Proteomes" id="UP000279833">
    <property type="component" value="Unassembled WGS sequence"/>
</dbReference>
<protein>
    <submittedName>
        <fullName evidence="4">BZIP domain-containing protein</fullName>
    </submittedName>
</protein>
<name>A0A183KCE7_9TREM</name>
<sequence length="360" mass="41027">MVEPTGTYVPANIARLGHHDRQARPPRQEQKCLMLEKERDNLRGEHEDLLLLLNDQDVKIMKLCKLVRELGGLIPNDIELNNVSDSQITDNHHNQLSNENTNQSLSTFQTIPSTFQPDTLQCPTNFSFTTSELTLSSNSINISTPSLYCVYDDNKLLHTSPSPLLSHTNSIQNVIMSTTVTTSQYYCPQVYFNAVTQNYPCSPSSTSVTLYSTNNYPMISSNSLNNDHLNSYTNTQYFNITLNNRFQALQGLLREEEIIMEDNWKGINEVLTSTCQEELGRNKHHHTEWISIESLDGIQERKNKKTASRNSRTRAEKVKAQAEYTEADKQVKKSIRTDEQKYMEYIAMTVENAATSGNMK</sequence>
<feature type="region of interest" description="Disordered" evidence="1">
    <location>
        <begin position="1"/>
        <end position="28"/>
    </location>
</feature>
<accession>A0A183KCE7</accession>
<evidence type="ECO:0000313" key="4">
    <source>
        <dbReference type="WBParaSite" id="SCUD_0001269001-mRNA-1"/>
    </source>
</evidence>
<evidence type="ECO:0000313" key="2">
    <source>
        <dbReference type="EMBL" id="VDP49739.1"/>
    </source>
</evidence>
<evidence type="ECO:0000256" key="1">
    <source>
        <dbReference type="SAM" id="MobiDB-lite"/>
    </source>
</evidence>
<dbReference type="AlphaFoldDB" id="A0A183KCE7"/>
<evidence type="ECO:0000313" key="3">
    <source>
        <dbReference type="Proteomes" id="UP000279833"/>
    </source>
</evidence>
<feature type="compositionally biased region" description="Basic and acidic residues" evidence="1">
    <location>
        <begin position="17"/>
        <end position="28"/>
    </location>
</feature>
<feature type="compositionally biased region" description="Basic and acidic residues" evidence="1">
    <location>
        <begin position="313"/>
        <end position="322"/>
    </location>
</feature>
<dbReference type="EMBL" id="UZAK01035300">
    <property type="protein sequence ID" value="VDP49739.1"/>
    <property type="molecule type" value="Genomic_DNA"/>
</dbReference>
<reference evidence="4" key="1">
    <citation type="submission" date="2016-06" db="UniProtKB">
        <authorList>
            <consortium name="WormBaseParasite"/>
        </authorList>
    </citation>
    <scope>IDENTIFICATION</scope>
</reference>
<gene>
    <name evidence="2" type="ORF">SCUD_LOCUS12687</name>
</gene>